<feature type="transmembrane region" description="Helical" evidence="1">
    <location>
        <begin position="706"/>
        <end position="725"/>
    </location>
</feature>
<dbReference type="EMBL" id="MCAQ01000023">
    <property type="protein sequence ID" value="RKF34783.1"/>
    <property type="molecule type" value="Genomic_DNA"/>
</dbReference>
<name>A0A420FPK1_9SPHI</name>
<dbReference type="PANTHER" id="PTHR47396">
    <property type="entry name" value="TYPE I RESTRICTION ENZYME ECOKI R PROTEIN"/>
    <property type="match status" value="1"/>
</dbReference>
<evidence type="ECO:0000313" key="3">
    <source>
        <dbReference type="EMBL" id="RKF34783.1"/>
    </source>
</evidence>
<evidence type="ECO:0000313" key="4">
    <source>
        <dbReference type="Proteomes" id="UP000286402"/>
    </source>
</evidence>
<dbReference type="Gene3D" id="3.40.50.300">
    <property type="entry name" value="P-loop containing nucleotide triphosphate hydrolases"/>
    <property type="match status" value="2"/>
</dbReference>
<proteinExistence type="predicted"/>
<dbReference type="InterPro" id="IPR006935">
    <property type="entry name" value="Helicase/UvrB_N"/>
</dbReference>
<dbReference type="GO" id="GO:0005829">
    <property type="term" value="C:cytosol"/>
    <property type="evidence" value="ECO:0007669"/>
    <property type="project" value="TreeGrafter"/>
</dbReference>
<sequence length="890" mass="102464">MTEYPKAIKFKYSWRKYQLRVLEELQEHLKDGHLHVVAPPGSGKTVLGLEVAIRINKPTLILAPTRAIRNQWIQRFCELFLQTDTVPDWISRDIRNPKFFTVVTYQGLHAACNDQDAPELGSNLELILKGLKSQKIGTIVVDEAHHLKNEWWHTLTHIKKKLKPTVVGLTATPPYDVTPTEWQRYMDLNGPIDAEISVPELVIEGDLCPHQDYIYFTNPSQKERQFIADYRDGMLKLFKEVSSDKIVLQAVQNHPIWLNPMDDLDWVYNNLKYYSACLIFLHANQIPIPELHMEIIGGKDFKIPRLDYEWLEILLEFYLYQEKVHFNAFEEHRNMLENRLQRHGATERKRVNFSQNSRVRQYLTSSISKMDAITAIVDFEYERLGRNLRLVVLSDFIRKEFYVSTDHNTLELNKIGVIPIFEKLRRENNNNKKIAVLTGSMIIIPASTYAAFQTTAAKYDIYDNAASPVPFDTNYLLINQTEGLKHDIVHIVTQLFQTGEIEVLLGTKSLLGEGWDAPAINALILASFVGSFVLSNQMRGRAIRAQQGNKDKTANIWHLVCADSTSATGGDDLKLLKRRFKSFVGVSLRQEPEIENGIGRFDLPENINNVGEISRKNAEMLLFAADRENLRQRWNDALSKGVNLVEEIKIPFAEEQDYQRVKSLYLNKTIRNVLATVGAAWLSFGLDNVQGFFRALKNMQSLKDFYIYMASLSAVGMLLFGRNTVRSLRLYLKYRDISKDLNQVSYALLNGLLKAHIIRTDRNEVRVETQVDRSGSIYCHLEGGTTYDKSIFINALQEIIAPINNPRYVIVRKNKFAFFVKQEDYHAVPELLARKKEFAEYFSNQWEAHVGNCDLIFTRTITGRKLILKARAKSLAAQLDENVLQVSKWR</sequence>
<dbReference type="InterPro" id="IPR014001">
    <property type="entry name" value="Helicase_ATP-bd"/>
</dbReference>
<dbReference type="Pfam" id="PF04851">
    <property type="entry name" value="ResIII"/>
    <property type="match status" value="1"/>
</dbReference>
<keyword evidence="3" id="KW-0255">Endonuclease</keyword>
<keyword evidence="1" id="KW-0472">Membrane</keyword>
<reference evidence="3 4" key="1">
    <citation type="submission" date="2016-07" db="EMBL/GenBank/DDBJ databases">
        <title>Genome analysis of Sphingobacterium siyangense T12B17.</title>
        <authorList>
            <person name="Xu D."/>
            <person name="Su Y."/>
            <person name="Zheng S."/>
        </authorList>
    </citation>
    <scope>NUCLEOTIDE SEQUENCE [LARGE SCALE GENOMIC DNA]</scope>
    <source>
        <strain evidence="3 4">T12B17</strain>
    </source>
</reference>
<dbReference type="SMART" id="SM00487">
    <property type="entry name" value="DEXDc"/>
    <property type="match status" value="1"/>
</dbReference>
<feature type="transmembrane region" description="Helical" evidence="1">
    <location>
        <begin position="669"/>
        <end position="686"/>
    </location>
</feature>
<gene>
    <name evidence="3" type="ORF">BCY89_07405</name>
</gene>
<dbReference type="Proteomes" id="UP000286402">
    <property type="component" value="Unassembled WGS sequence"/>
</dbReference>
<keyword evidence="3" id="KW-0378">Hydrolase</keyword>
<organism evidence="3 4">
    <name type="scientific">Sphingobacterium siyangense</name>
    <dbReference type="NCBI Taxonomy" id="459529"/>
    <lineage>
        <taxon>Bacteria</taxon>
        <taxon>Pseudomonadati</taxon>
        <taxon>Bacteroidota</taxon>
        <taxon>Sphingobacteriia</taxon>
        <taxon>Sphingobacteriales</taxon>
        <taxon>Sphingobacteriaceae</taxon>
        <taxon>Sphingobacterium</taxon>
    </lineage>
</organism>
<dbReference type="GO" id="GO:0005524">
    <property type="term" value="F:ATP binding"/>
    <property type="evidence" value="ECO:0007669"/>
    <property type="project" value="InterPro"/>
</dbReference>
<dbReference type="SUPFAM" id="SSF52540">
    <property type="entry name" value="P-loop containing nucleoside triphosphate hydrolases"/>
    <property type="match status" value="1"/>
</dbReference>
<dbReference type="PANTHER" id="PTHR47396:SF1">
    <property type="entry name" value="ATP-DEPENDENT HELICASE IRC3-RELATED"/>
    <property type="match status" value="1"/>
</dbReference>
<keyword evidence="3" id="KW-0540">Nuclease</keyword>
<dbReference type="InterPro" id="IPR050742">
    <property type="entry name" value="Helicase_Restrict-Modif_Enz"/>
</dbReference>
<dbReference type="AlphaFoldDB" id="A0A420FPK1"/>
<keyword evidence="1" id="KW-1133">Transmembrane helix</keyword>
<keyword evidence="1" id="KW-0812">Transmembrane</keyword>
<dbReference type="GO" id="GO:0003677">
    <property type="term" value="F:DNA binding"/>
    <property type="evidence" value="ECO:0007669"/>
    <property type="project" value="InterPro"/>
</dbReference>
<comment type="caution">
    <text evidence="3">The sequence shown here is derived from an EMBL/GenBank/DDBJ whole genome shotgun (WGS) entry which is preliminary data.</text>
</comment>
<evidence type="ECO:0000259" key="2">
    <source>
        <dbReference type="PROSITE" id="PS51192"/>
    </source>
</evidence>
<keyword evidence="4" id="KW-1185">Reference proteome</keyword>
<feature type="transmembrane region" description="Helical" evidence="1">
    <location>
        <begin position="517"/>
        <end position="534"/>
    </location>
</feature>
<feature type="domain" description="Helicase ATP-binding" evidence="2">
    <location>
        <begin position="25"/>
        <end position="191"/>
    </location>
</feature>
<evidence type="ECO:0000256" key="1">
    <source>
        <dbReference type="SAM" id="Phobius"/>
    </source>
</evidence>
<dbReference type="RefSeq" id="WP_120334580.1">
    <property type="nucleotide sequence ID" value="NZ_JBPFRJ010000004.1"/>
</dbReference>
<accession>A0A420FPK1</accession>
<dbReference type="GO" id="GO:0004519">
    <property type="term" value="F:endonuclease activity"/>
    <property type="evidence" value="ECO:0007669"/>
    <property type="project" value="UniProtKB-KW"/>
</dbReference>
<dbReference type="InterPro" id="IPR027417">
    <property type="entry name" value="P-loop_NTPase"/>
</dbReference>
<dbReference type="GO" id="GO:0016787">
    <property type="term" value="F:hydrolase activity"/>
    <property type="evidence" value="ECO:0007669"/>
    <property type="project" value="InterPro"/>
</dbReference>
<dbReference type="PROSITE" id="PS51192">
    <property type="entry name" value="HELICASE_ATP_BIND_1"/>
    <property type="match status" value="1"/>
</dbReference>
<protein>
    <submittedName>
        <fullName evidence="3">Restriction endonuclease subunit R</fullName>
    </submittedName>
</protein>
<dbReference type="CDD" id="cd18785">
    <property type="entry name" value="SF2_C"/>
    <property type="match status" value="1"/>
</dbReference>